<evidence type="ECO:0000256" key="5">
    <source>
        <dbReference type="ARBA" id="ARBA00024867"/>
    </source>
</evidence>
<evidence type="ECO:0000256" key="1">
    <source>
        <dbReference type="ARBA" id="ARBA00018672"/>
    </source>
</evidence>
<organism evidence="10 11">
    <name type="scientific">Faecalicatena acetigenes</name>
    <dbReference type="NCBI Taxonomy" id="2981790"/>
    <lineage>
        <taxon>Bacteria</taxon>
        <taxon>Bacillati</taxon>
        <taxon>Bacillota</taxon>
        <taxon>Clostridia</taxon>
        <taxon>Lachnospirales</taxon>
        <taxon>Lachnospiraceae</taxon>
        <taxon>Faecalicatena</taxon>
    </lineage>
</organism>
<proteinExistence type="predicted"/>
<feature type="domain" description="Response regulatory" evidence="8">
    <location>
        <begin position="4"/>
        <end position="117"/>
    </location>
</feature>
<dbReference type="PANTHER" id="PTHR48111:SF73">
    <property type="entry name" value="ALKALINE PHOSPHATASE SYNTHESIS TRANSCRIPTIONAL REGULATORY PROTEIN PHOP"/>
    <property type="match status" value="1"/>
</dbReference>
<dbReference type="SMART" id="SM00862">
    <property type="entry name" value="Trans_reg_C"/>
    <property type="match status" value="1"/>
</dbReference>
<feature type="modified residue" description="4-aspartylphosphate" evidence="6">
    <location>
        <position position="53"/>
    </location>
</feature>
<dbReference type="InterPro" id="IPR036388">
    <property type="entry name" value="WH-like_DNA-bd_sf"/>
</dbReference>
<dbReference type="PROSITE" id="PS51755">
    <property type="entry name" value="OMPR_PHOB"/>
    <property type="match status" value="1"/>
</dbReference>
<dbReference type="InterPro" id="IPR001867">
    <property type="entry name" value="OmpR/PhoB-type_DNA-bd"/>
</dbReference>
<comment type="function">
    <text evidence="5">May play the central regulatory role in sporulation. It may be an element of the effector pathway responsible for the activation of sporulation genes in response to nutritional stress. Spo0A may act in concert with spo0H (a sigma factor) to control the expression of some genes that are critical to the sporulation process.</text>
</comment>
<keyword evidence="4" id="KW-0804">Transcription</keyword>
<dbReference type="RefSeq" id="WP_059066852.1">
    <property type="nucleotide sequence ID" value="NZ_JAOQJX010000006.1"/>
</dbReference>
<evidence type="ECO:0000256" key="7">
    <source>
        <dbReference type="PROSITE-ProRule" id="PRU01091"/>
    </source>
</evidence>
<keyword evidence="2" id="KW-0805">Transcription regulation</keyword>
<dbReference type="CDD" id="cd00383">
    <property type="entry name" value="trans_reg_C"/>
    <property type="match status" value="1"/>
</dbReference>
<comment type="caution">
    <text evidence="10">The sequence shown here is derived from an EMBL/GenBank/DDBJ whole genome shotgun (WGS) entry which is preliminary data.</text>
</comment>
<evidence type="ECO:0000259" key="9">
    <source>
        <dbReference type="PROSITE" id="PS51755"/>
    </source>
</evidence>
<dbReference type="Proteomes" id="UP001652394">
    <property type="component" value="Unassembled WGS sequence"/>
</dbReference>
<gene>
    <name evidence="10" type="ORF">OCV51_05970</name>
</gene>
<feature type="DNA-binding region" description="OmpR/PhoB-type" evidence="7">
    <location>
        <begin position="125"/>
        <end position="225"/>
    </location>
</feature>
<evidence type="ECO:0000256" key="2">
    <source>
        <dbReference type="ARBA" id="ARBA00023015"/>
    </source>
</evidence>
<dbReference type="CDD" id="cd17574">
    <property type="entry name" value="REC_OmpR"/>
    <property type="match status" value="1"/>
</dbReference>
<keyword evidence="6" id="KW-0597">Phosphoprotein</keyword>
<evidence type="ECO:0000313" key="11">
    <source>
        <dbReference type="Proteomes" id="UP001652394"/>
    </source>
</evidence>
<dbReference type="InterPro" id="IPR011006">
    <property type="entry name" value="CheY-like_superfamily"/>
</dbReference>
<dbReference type="PANTHER" id="PTHR48111">
    <property type="entry name" value="REGULATOR OF RPOS"/>
    <property type="match status" value="1"/>
</dbReference>
<dbReference type="Pfam" id="PF00486">
    <property type="entry name" value="Trans_reg_C"/>
    <property type="match status" value="1"/>
</dbReference>
<dbReference type="Gene3D" id="6.10.250.690">
    <property type="match status" value="1"/>
</dbReference>
<evidence type="ECO:0000259" key="8">
    <source>
        <dbReference type="PROSITE" id="PS50110"/>
    </source>
</evidence>
<evidence type="ECO:0000256" key="6">
    <source>
        <dbReference type="PROSITE-ProRule" id="PRU00169"/>
    </source>
</evidence>
<dbReference type="Gene3D" id="3.40.50.2300">
    <property type="match status" value="1"/>
</dbReference>
<sequence length="227" mass="26269">MEERLLIVEDDKKLNEGIRLALKNDSYIFYQCRTLQEARQILNKDSVTLILLDVNLPDGNGIDFVREIRKNSQVPIILLTVNNMEVDIVTGLEAGANDYITKPFSLMVLRARVAVQLRNKEIISQDRIVLDAFEFHFDKMEFFKDGEPIELSKTEQKLLRVLCENRGKILKREYLIDTVWQGDTEYVDDHALTVAVKRLRDKLEEDAQMPAYIKTVYGIGYTWAVKG</sequence>
<dbReference type="SUPFAM" id="SSF52172">
    <property type="entry name" value="CheY-like"/>
    <property type="match status" value="1"/>
</dbReference>
<protein>
    <recommendedName>
        <fullName evidence="1">Stage 0 sporulation protein A homolog</fullName>
    </recommendedName>
</protein>
<accession>A0ABT2TAD7</accession>
<keyword evidence="3 7" id="KW-0238">DNA-binding</keyword>
<dbReference type="InterPro" id="IPR001789">
    <property type="entry name" value="Sig_transdc_resp-reg_receiver"/>
</dbReference>
<dbReference type="InterPro" id="IPR039420">
    <property type="entry name" value="WalR-like"/>
</dbReference>
<dbReference type="EMBL" id="JAOQJX010000006">
    <property type="protein sequence ID" value="MCU6747202.1"/>
    <property type="molecule type" value="Genomic_DNA"/>
</dbReference>
<name>A0ABT2TAD7_9FIRM</name>
<feature type="domain" description="OmpR/PhoB-type" evidence="9">
    <location>
        <begin position="125"/>
        <end position="225"/>
    </location>
</feature>
<dbReference type="Pfam" id="PF00072">
    <property type="entry name" value="Response_reg"/>
    <property type="match status" value="1"/>
</dbReference>
<dbReference type="PROSITE" id="PS50110">
    <property type="entry name" value="RESPONSE_REGULATORY"/>
    <property type="match status" value="1"/>
</dbReference>
<keyword evidence="11" id="KW-1185">Reference proteome</keyword>
<reference evidence="10 11" key="1">
    <citation type="journal article" date="2021" name="ISME Commun">
        <title>Automated analysis of genomic sequences facilitates high-throughput and comprehensive description of bacteria.</title>
        <authorList>
            <person name="Hitch T.C.A."/>
        </authorList>
    </citation>
    <scope>NUCLEOTIDE SEQUENCE [LARGE SCALE GENOMIC DNA]</scope>
    <source>
        <strain evidence="10 11">H2_18</strain>
    </source>
</reference>
<evidence type="ECO:0000256" key="4">
    <source>
        <dbReference type="ARBA" id="ARBA00023163"/>
    </source>
</evidence>
<evidence type="ECO:0000313" key="10">
    <source>
        <dbReference type="EMBL" id="MCU6747202.1"/>
    </source>
</evidence>
<dbReference type="Gene3D" id="1.10.10.10">
    <property type="entry name" value="Winged helix-like DNA-binding domain superfamily/Winged helix DNA-binding domain"/>
    <property type="match status" value="1"/>
</dbReference>
<dbReference type="SMART" id="SM00448">
    <property type="entry name" value="REC"/>
    <property type="match status" value="1"/>
</dbReference>
<evidence type="ECO:0000256" key="3">
    <source>
        <dbReference type="ARBA" id="ARBA00023125"/>
    </source>
</evidence>